<feature type="region of interest" description="Disordered" evidence="1">
    <location>
        <begin position="173"/>
        <end position="283"/>
    </location>
</feature>
<dbReference type="Proteomes" id="UP000466554">
    <property type="component" value="Chromosome"/>
</dbReference>
<sequence length="283" mass="29245">MTYPQGAPGGPGFPPAQQPTTQFSAPTQQFNTFGETEPAADGPAKLPAYLSAATAVLGLLVYLASFGPKLTLSDAPIDVSISPVRFDLAVAAAVLAALIAGIGLLPKQVVRPAPVAALSVLGFLIAISTLFEGFDGTTVGWGVYLVVAFTLLQAAAAVVVLLFDSGIITPPVPRPKYDQQQQYGQYPGYYGQPGQHGGQQLHAPQHQQAPQQQQRPGYPTPYGAYGGSGQTTGGFQAQQPSGPPTPPTGFPTYGQPPASNTPTTQTPTTHQGQSSSQSDQSSS</sequence>
<evidence type="ECO:0008006" key="5">
    <source>
        <dbReference type="Google" id="ProtNLM"/>
    </source>
</evidence>
<feature type="transmembrane region" description="Helical" evidence="2">
    <location>
        <begin position="86"/>
        <end position="105"/>
    </location>
</feature>
<gene>
    <name evidence="3" type="ORF">MPRF_25080</name>
</gene>
<feature type="compositionally biased region" description="Low complexity" evidence="1">
    <location>
        <begin position="179"/>
        <end position="223"/>
    </location>
</feature>
<feature type="transmembrane region" description="Helical" evidence="2">
    <location>
        <begin position="143"/>
        <end position="163"/>
    </location>
</feature>
<reference evidence="3 4" key="1">
    <citation type="journal article" date="2019" name="Emerg. Microbes Infect.">
        <title>Comprehensive subspecies identification of 175 nontuberculous mycobacteria species based on 7547 genomic profiles.</title>
        <authorList>
            <person name="Matsumoto Y."/>
            <person name="Kinjo T."/>
            <person name="Motooka D."/>
            <person name="Nabeya D."/>
            <person name="Jung N."/>
            <person name="Uechi K."/>
            <person name="Horii T."/>
            <person name="Iida T."/>
            <person name="Fujita J."/>
            <person name="Nakamura S."/>
        </authorList>
    </citation>
    <scope>NUCLEOTIDE SEQUENCE [LARGE SCALE GENOMIC DNA]</scope>
    <source>
        <strain evidence="3 4">JCM 6367</strain>
    </source>
</reference>
<evidence type="ECO:0000256" key="1">
    <source>
        <dbReference type="SAM" id="MobiDB-lite"/>
    </source>
</evidence>
<keyword evidence="2" id="KW-0472">Membrane</keyword>
<evidence type="ECO:0000256" key="2">
    <source>
        <dbReference type="SAM" id="Phobius"/>
    </source>
</evidence>
<dbReference type="InterPro" id="IPR035166">
    <property type="entry name" value="DUF5336"/>
</dbReference>
<organism evidence="3 4">
    <name type="scientific">Mycolicibacterium parafortuitum</name>
    <name type="common">Mycobacterium parafortuitum</name>
    <dbReference type="NCBI Taxonomy" id="39692"/>
    <lineage>
        <taxon>Bacteria</taxon>
        <taxon>Bacillati</taxon>
        <taxon>Actinomycetota</taxon>
        <taxon>Actinomycetes</taxon>
        <taxon>Mycobacteriales</taxon>
        <taxon>Mycobacteriaceae</taxon>
        <taxon>Mycolicibacterium</taxon>
    </lineage>
</organism>
<dbReference type="RefSeq" id="WP_104865738.1">
    <property type="nucleotide sequence ID" value="NZ_AP022598.1"/>
</dbReference>
<feature type="transmembrane region" description="Helical" evidence="2">
    <location>
        <begin position="112"/>
        <end position="131"/>
    </location>
</feature>
<proteinExistence type="predicted"/>
<feature type="compositionally biased region" description="Low complexity" evidence="1">
    <location>
        <begin position="250"/>
        <end position="283"/>
    </location>
</feature>
<dbReference type="AlphaFoldDB" id="A0A7I7U4V2"/>
<accession>A0A7I7U4V2</accession>
<keyword evidence="2" id="KW-1133">Transmembrane helix</keyword>
<name>A0A7I7U4V2_MYCPF</name>
<keyword evidence="2" id="KW-0812">Transmembrane</keyword>
<protein>
    <recommendedName>
        <fullName evidence="5">34 kDa antigenic protein</fullName>
    </recommendedName>
</protein>
<feature type="region of interest" description="Disordered" evidence="1">
    <location>
        <begin position="1"/>
        <end position="21"/>
    </location>
</feature>
<evidence type="ECO:0000313" key="4">
    <source>
        <dbReference type="Proteomes" id="UP000466554"/>
    </source>
</evidence>
<feature type="transmembrane region" description="Helical" evidence="2">
    <location>
        <begin position="46"/>
        <end position="66"/>
    </location>
</feature>
<evidence type="ECO:0000313" key="3">
    <source>
        <dbReference type="EMBL" id="BBY75609.1"/>
    </source>
</evidence>
<dbReference type="EMBL" id="AP022598">
    <property type="protein sequence ID" value="BBY75609.1"/>
    <property type="molecule type" value="Genomic_DNA"/>
</dbReference>
<dbReference type="Pfam" id="PF17270">
    <property type="entry name" value="DUF5336"/>
    <property type="match status" value="1"/>
</dbReference>